<evidence type="ECO:0000313" key="2">
    <source>
        <dbReference type="Proteomes" id="UP001149954"/>
    </source>
</evidence>
<gene>
    <name evidence="1" type="ORF">N7463_005698</name>
</gene>
<dbReference type="Proteomes" id="UP001149954">
    <property type="component" value="Unassembled WGS sequence"/>
</dbReference>
<evidence type="ECO:0000313" key="1">
    <source>
        <dbReference type="EMBL" id="KAJ5502824.1"/>
    </source>
</evidence>
<keyword evidence="2" id="KW-1185">Reference proteome</keyword>
<reference evidence="1" key="1">
    <citation type="submission" date="2022-12" db="EMBL/GenBank/DDBJ databases">
        <authorList>
            <person name="Petersen C."/>
        </authorList>
    </citation>
    <scope>NUCLEOTIDE SEQUENCE</scope>
    <source>
        <strain evidence="1">IBT 29495</strain>
    </source>
</reference>
<organism evidence="1 2">
    <name type="scientific">Penicillium fimorum</name>
    <dbReference type="NCBI Taxonomy" id="1882269"/>
    <lineage>
        <taxon>Eukaryota</taxon>
        <taxon>Fungi</taxon>
        <taxon>Dikarya</taxon>
        <taxon>Ascomycota</taxon>
        <taxon>Pezizomycotina</taxon>
        <taxon>Eurotiomycetes</taxon>
        <taxon>Eurotiomycetidae</taxon>
        <taxon>Eurotiales</taxon>
        <taxon>Aspergillaceae</taxon>
        <taxon>Penicillium</taxon>
    </lineage>
</organism>
<dbReference type="AlphaFoldDB" id="A0A9W9XT29"/>
<dbReference type="EMBL" id="JAPWDS010000003">
    <property type="protein sequence ID" value="KAJ5502824.1"/>
    <property type="molecule type" value="Genomic_DNA"/>
</dbReference>
<accession>A0A9W9XT29</accession>
<proteinExistence type="predicted"/>
<reference evidence="1" key="2">
    <citation type="journal article" date="2023" name="IMA Fungus">
        <title>Comparative genomic study of the Penicillium genus elucidates a diverse pangenome and 15 lateral gene transfer events.</title>
        <authorList>
            <person name="Petersen C."/>
            <person name="Sorensen T."/>
            <person name="Nielsen M.R."/>
            <person name="Sondergaard T.E."/>
            <person name="Sorensen J.L."/>
            <person name="Fitzpatrick D.A."/>
            <person name="Frisvad J.C."/>
            <person name="Nielsen K.L."/>
        </authorList>
    </citation>
    <scope>NUCLEOTIDE SEQUENCE</scope>
    <source>
        <strain evidence="1">IBT 29495</strain>
    </source>
</reference>
<sequence length="77" mass="8352">MAPSVPELDPEWVRLVEPIVPKTPRGSTAVIPIEAARKSMGELDAAKVKALDISMADLKEGLEITNIKVAMRDGVER</sequence>
<comment type="caution">
    <text evidence="1">The sequence shown here is derived from an EMBL/GenBank/DDBJ whole genome shotgun (WGS) entry which is preliminary data.</text>
</comment>
<name>A0A9W9XT29_9EURO</name>
<protein>
    <submittedName>
        <fullName evidence="1">Uncharacterized protein</fullName>
    </submittedName>
</protein>